<dbReference type="InterPro" id="IPR000571">
    <property type="entry name" value="Znf_CCCH"/>
</dbReference>
<name>A0ABN9TEV5_9DINO</name>
<organism evidence="4 5">
    <name type="scientific">Prorocentrum cordatum</name>
    <dbReference type="NCBI Taxonomy" id="2364126"/>
    <lineage>
        <taxon>Eukaryota</taxon>
        <taxon>Sar</taxon>
        <taxon>Alveolata</taxon>
        <taxon>Dinophyceae</taxon>
        <taxon>Prorocentrales</taxon>
        <taxon>Prorocentraceae</taxon>
        <taxon>Prorocentrum</taxon>
    </lineage>
</organism>
<gene>
    <name evidence="4" type="ORF">PCOR1329_LOCUS38408</name>
</gene>
<evidence type="ECO:0000313" key="5">
    <source>
        <dbReference type="Proteomes" id="UP001189429"/>
    </source>
</evidence>
<dbReference type="Proteomes" id="UP001189429">
    <property type="component" value="Unassembled WGS sequence"/>
</dbReference>
<comment type="caution">
    <text evidence="4">The sequence shown here is derived from an EMBL/GenBank/DDBJ whole genome shotgun (WGS) entry which is preliminary data.</text>
</comment>
<sequence length="217" mass="22951">AAPLDASARAAGPPVHRGAPPAATAPAAQPRAPLALTLLEPRPRLAQPPLAGSELTASGGGTACGGCGGQEVRHGCGHWRCVTLTCRPAWFQHMEAKGWLVPRSLERMLDATLVETLDRCEDCRPEGRCLRGEAAARPRFCNFVFKRGTCKFGATCPDCHLHGRGVTHRDCWAYARPQAQCTRDRAPEPPGRGPALVGGAVECAQLPCTPPPEGLEA</sequence>
<dbReference type="EMBL" id="CAUYUJ010014650">
    <property type="protein sequence ID" value="CAK0844268.1"/>
    <property type="molecule type" value="Genomic_DNA"/>
</dbReference>
<protein>
    <recommendedName>
        <fullName evidence="3">C3H1-type domain-containing protein</fullName>
    </recommendedName>
</protein>
<evidence type="ECO:0000256" key="2">
    <source>
        <dbReference type="SAM" id="MobiDB-lite"/>
    </source>
</evidence>
<feature type="non-terminal residue" evidence="4">
    <location>
        <position position="1"/>
    </location>
</feature>
<evidence type="ECO:0000259" key="3">
    <source>
        <dbReference type="PROSITE" id="PS50103"/>
    </source>
</evidence>
<evidence type="ECO:0000313" key="4">
    <source>
        <dbReference type="EMBL" id="CAK0844268.1"/>
    </source>
</evidence>
<evidence type="ECO:0000256" key="1">
    <source>
        <dbReference type="PROSITE-ProRule" id="PRU00723"/>
    </source>
</evidence>
<proteinExistence type="predicted"/>
<reference evidence="4" key="1">
    <citation type="submission" date="2023-10" db="EMBL/GenBank/DDBJ databases">
        <authorList>
            <person name="Chen Y."/>
            <person name="Shah S."/>
            <person name="Dougan E. K."/>
            <person name="Thang M."/>
            <person name="Chan C."/>
        </authorList>
    </citation>
    <scope>NUCLEOTIDE SEQUENCE [LARGE SCALE GENOMIC DNA]</scope>
</reference>
<keyword evidence="1" id="KW-0479">Metal-binding</keyword>
<keyword evidence="1" id="KW-0863">Zinc-finger</keyword>
<feature type="compositionally biased region" description="Low complexity" evidence="2">
    <location>
        <begin position="19"/>
        <end position="29"/>
    </location>
</feature>
<feature type="zinc finger region" description="C3H1-type" evidence="1">
    <location>
        <begin position="135"/>
        <end position="165"/>
    </location>
</feature>
<dbReference type="PROSITE" id="PS50103">
    <property type="entry name" value="ZF_C3H1"/>
    <property type="match status" value="1"/>
</dbReference>
<accession>A0ABN9TEV5</accession>
<keyword evidence="5" id="KW-1185">Reference proteome</keyword>
<feature type="region of interest" description="Disordered" evidence="2">
    <location>
        <begin position="1"/>
        <end position="29"/>
    </location>
</feature>
<feature type="domain" description="C3H1-type" evidence="3">
    <location>
        <begin position="135"/>
        <end position="165"/>
    </location>
</feature>
<keyword evidence="1" id="KW-0862">Zinc</keyword>